<dbReference type="InterPro" id="IPR013976">
    <property type="entry name" value="HDOD"/>
</dbReference>
<keyword evidence="4" id="KW-1185">Reference proteome</keyword>
<name>A0ABW0TH30_9BACL</name>
<evidence type="ECO:0000313" key="3">
    <source>
        <dbReference type="EMBL" id="MFC5588767.1"/>
    </source>
</evidence>
<dbReference type="PANTHER" id="PTHR33525:SF4">
    <property type="entry name" value="CYCLIC DI-GMP PHOSPHODIESTERASE CDGJ"/>
    <property type="match status" value="1"/>
</dbReference>
<comment type="caution">
    <text evidence="3">The sequence shown here is derived from an EMBL/GenBank/DDBJ whole genome shotgun (WGS) entry which is preliminary data.</text>
</comment>
<dbReference type="EMBL" id="JBHSNO010000005">
    <property type="protein sequence ID" value="MFC5588767.1"/>
    <property type="molecule type" value="Genomic_DNA"/>
</dbReference>
<dbReference type="RefSeq" id="WP_381434801.1">
    <property type="nucleotide sequence ID" value="NZ_JBHSNO010000005.1"/>
</dbReference>
<reference evidence="4" key="1">
    <citation type="journal article" date="2019" name="Int. J. Syst. Evol. Microbiol.">
        <title>The Global Catalogue of Microorganisms (GCM) 10K type strain sequencing project: providing services to taxonomists for standard genome sequencing and annotation.</title>
        <authorList>
            <consortium name="The Broad Institute Genomics Platform"/>
            <consortium name="The Broad Institute Genome Sequencing Center for Infectious Disease"/>
            <person name="Wu L."/>
            <person name="Ma J."/>
        </authorList>
    </citation>
    <scope>NUCLEOTIDE SEQUENCE [LARGE SCALE GENOMIC DNA]</scope>
    <source>
        <strain evidence="4">CGMCC 4.1434</strain>
    </source>
</reference>
<evidence type="ECO:0000259" key="2">
    <source>
        <dbReference type="PROSITE" id="PS51833"/>
    </source>
</evidence>
<dbReference type="InterPro" id="IPR052340">
    <property type="entry name" value="RNase_Y/CdgJ"/>
</dbReference>
<organism evidence="3 4">
    <name type="scientific">Sporosarcina soli</name>
    <dbReference type="NCBI Taxonomy" id="334736"/>
    <lineage>
        <taxon>Bacteria</taxon>
        <taxon>Bacillati</taxon>
        <taxon>Bacillota</taxon>
        <taxon>Bacilli</taxon>
        <taxon>Bacillales</taxon>
        <taxon>Caryophanaceae</taxon>
        <taxon>Sporosarcina</taxon>
    </lineage>
</organism>
<dbReference type="PROSITE" id="PS50883">
    <property type="entry name" value="EAL"/>
    <property type="match status" value="1"/>
</dbReference>
<dbReference type="InterPro" id="IPR035919">
    <property type="entry name" value="EAL_sf"/>
</dbReference>
<accession>A0ABW0TH30</accession>
<dbReference type="SUPFAM" id="SSF109604">
    <property type="entry name" value="HD-domain/PDEase-like"/>
    <property type="match status" value="1"/>
</dbReference>
<dbReference type="PROSITE" id="PS51833">
    <property type="entry name" value="HDOD"/>
    <property type="match status" value="1"/>
</dbReference>
<dbReference type="SMART" id="SM00052">
    <property type="entry name" value="EAL"/>
    <property type="match status" value="1"/>
</dbReference>
<evidence type="ECO:0000313" key="4">
    <source>
        <dbReference type="Proteomes" id="UP001596109"/>
    </source>
</evidence>
<dbReference type="InterPro" id="IPR014408">
    <property type="entry name" value="dGMP_Pdiesterase_EAL/HD-GYP"/>
</dbReference>
<dbReference type="SUPFAM" id="SSF141868">
    <property type="entry name" value="EAL domain-like"/>
    <property type="match status" value="1"/>
</dbReference>
<dbReference type="Pfam" id="PF00563">
    <property type="entry name" value="EAL"/>
    <property type="match status" value="1"/>
</dbReference>
<proteinExistence type="predicted"/>
<feature type="domain" description="HDOD" evidence="2">
    <location>
        <begin position="202"/>
        <end position="392"/>
    </location>
</feature>
<dbReference type="InterPro" id="IPR001633">
    <property type="entry name" value="EAL_dom"/>
</dbReference>
<feature type="domain" description="EAL" evidence="1">
    <location>
        <begin position="1"/>
        <end position="208"/>
    </location>
</feature>
<protein>
    <submittedName>
        <fullName evidence="3">EAL and HDOD domain-containing protein</fullName>
    </submittedName>
</protein>
<evidence type="ECO:0000259" key="1">
    <source>
        <dbReference type="PROSITE" id="PS50883"/>
    </source>
</evidence>
<dbReference type="Pfam" id="PF08668">
    <property type="entry name" value="HDOD"/>
    <property type="match status" value="1"/>
</dbReference>
<sequence length="408" mass="47660">MDIFVGRQPILTQNGDIYAYELLYRNSPDNFFPDVDADKATIELLVNTFLTIGVDQVVGKSLSFINFTGTLLAQDLFSSLDPDRVVIEILEDVEITPSLLTKIRALKTDGFKLALDDFTLREQYVVYEELFRLVDFIKIDFFNTTITERNIIETYIKKYPNIQLLAEKVETKEQFNRAKKAGYKLFQGYYFAKPEIIQGVEIPQDVGLKFHIIQKLNEETPSIEEIAELVMRDISLSYKLLRYINTLAFEVPKQIRSIKQALVLIGLRETRKWMQVLALQEIKERSKARHIQVLIDYSLTRAKLCELLAKRDGKKNPEEYFLAGMFSLMNIMMRRSWEEIWGLIPLSDEVQQTLKGEQTEITFYLQLAEAIERFDWERITLYSQTLNITINELSQYALQAHSWTQRLE</sequence>
<dbReference type="PANTHER" id="PTHR33525">
    <property type="match status" value="1"/>
</dbReference>
<gene>
    <name evidence="3" type="ORF">ACFPRA_07710</name>
</gene>
<dbReference type="Proteomes" id="UP001596109">
    <property type="component" value="Unassembled WGS sequence"/>
</dbReference>
<dbReference type="Gene3D" id="1.10.3210.10">
    <property type="entry name" value="Hypothetical protein af1432"/>
    <property type="match status" value="1"/>
</dbReference>
<dbReference type="PIRSF" id="PIRSF003180">
    <property type="entry name" value="DiGMPpdiest_YuxH"/>
    <property type="match status" value="1"/>
</dbReference>
<dbReference type="Gene3D" id="3.20.20.450">
    <property type="entry name" value="EAL domain"/>
    <property type="match status" value="1"/>
</dbReference>